<organism evidence="2">
    <name type="scientific">Dichomitus squalens</name>
    <dbReference type="NCBI Taxonomy" id="114155"/>
    <lineage>
        <taxon>Eukaryota</taxon>
        <taxon>Fungi</taxon>
        <taxon>Dikarya</taxon>
        <taxon>Basidiomycota</taxon>
        <taxon>Agaricomycotina</taxon>
        <taxon>Agaricomycetes</taxon>
        <taxon>Polyporales</taxon>
        <taxon>Polyporaceae</taxon>
        <taxon>Dichomitus</taxon>
    </lineage>
</organism>
<gene>
    <name evidence="2" type="ORF">BD311DRAFT_6747</name>
</gene>
<feature type="compositionally biased region" description="Polar residues" evidence="1">
    <location>
        <begin position="410"/>
        <end position="425"/>
    </location>
</feature>
<sequence>MTSARAPVPPVDLKARIAALQLQQAANSDAAAKSGTSQTLPKANAVNGANALRDRIASFEKQGAVPKPKGRFGFAPPVQQDPNSVKRGELYGNRVPGLSRPHLPVPTNAKSDTKPTRSRSRSRLEELERFATSPSPPASPFAFSDNGDSVGDMFSDGDADSPSNNASQEEAQQASLDALVSQVGGDAAPEVHGEVTEAPTDAPQEPDAPVAVETVGPATDQTEKSSTIGDAPSEPTADVPPRLPSPAPEAELPVPAEPEPPVPPESEPAPEPEPVPASVLVNVIPAPEVPPAKPAPIEGLDPAVQAVIDELDRATRNGDAGSVVVPADTLQTLGLAPQQTGSTVADLLDQLLLQEDVLDIATPVKQRFSLRNSLSSIAVRNYINQQAELAAKDSKSATTPEKKAEEKVSSVANTSQSNQFLSSDSPVAEPLSPTSDIYSAYLTATPAVPYSRALPAIPEGPDSPLAFKQQIRRGTFGMDSESSTPPSSVLLPHSSDNGSGSISPGDGSVRLGNSSPPPLSVVIPGTVSKQHTNDRPGGHAPSPVEAVIVTDAQRVVSPTVTRGVLVPAPQSASDSSTSSPLSSYSLGSIYSATSPSSSGPVSRKVSRSSKSRSKAVSPPPPLTPYEEPALTPLEGPKGFHAVVHEKVVEGKSRPVSIIQQYEDLPSPTPMNASNMSDLAALLADAQKLEQRLADARGTPQKKAKALPPRPAPPSTSTPPPPVGRSTPDRRGTPNADRPRPVQDLPESPDDGDNFGRLSQETSMVSRASTISRTSQYDRSSQYAQTSQYESRPLPARPSADRTIERKVSRPSFSDAARPSLDRVSSRTSLDQTSSARPSVDSHLASRPQLQPLFLSADPNTVRIPLPPRPKSAAAGSSVPRSQTSTPPVPRSQASTPPVPPLKGSPKTGTGYLSNLLSRAKSSGNLRQTPDSRDSVGSSSEDSVMVSTPPTPPYEMIGNDTGSVRSSRMFKNSFSRASNFADRLLHRKDGSNQVPDVAIASGDEDDGGLRALPRPPRPLPLPPRPQPPRGLPPPVPGEPQSSGNLQPLPPPGQPSLQRRGSWKSLASVSTTDISAALDNIGMSDNLPPEPIAAAPVVRGLPPGPNAYTSPRPAPQPPLPPPNQPLPPPPPNQPLPAPPRGASRGLPPAGYGLPSNPSVPRKSLPARPKLGQPGQLRSGMI</sequence>
<dbReference type="AlphaFoldDB" id="A0A4Q9N666"/>
<feature type="compositionally biased region" description="Polar residues" evidence="1">
    <location>
        <begin position="906"/>
        <end position="928"/>
    </location>
</feature>
<feature type="region of interest" description="Disordered" evidence="1">
    <location>
        <begin position="985"/>
        <end position="1066"/>
    </location>
</feature>
<feature type="compositionally biased region" description="Pro residues" evidence="1">
    <location>
        <begin position="1110"/>
        <end position="1137"/>
    </location>
</feature>
<feature type="compositionally biased region" description="Low complexity" evidence="1">
    <location>
        <begin position="591"/>
        <end position="603"/>
    </location>
</feature>
<proteinExistence type="predicted"/>
<feature type="compositionally biased region" description="Low complexity" evidence="1">
    <location>
        <begin position="624"/>
        <end position="634"/>
    </location>
</feature>
<feature type="compositionally biased region" description="Basic and acidic residues" evidence="1">
    <location>
        <begin position="798"/>
        <end position="807"/>
    </location>
</feature>
<feature type="compositionally biased region" description="Basic residues" evidence="1">
    <location>
        <begin position="604"/>
        <end position="613"/>
    </location>
</feature>
<name>A0A4Q9N666_9APHY</name>
<dbReference type="InterPro" id="IPR051412">
    <property type="entry name" value="Formin_Homology_Diaphanous_sf"/>
</dbReference>
<reference evidence="2" key="1">
    <citation type="submission" date="2019-01" db="EMBL/GenBank/DDBJ databases">
        <title>Draft genome sequences of three monokaryotic isolates of the white-rot basidiomycete fungus Dichomitus squalens.</title>
        <authorList>
            <consortium name="DOE Joint Genome Institute"/>
            <person name="Lopez S.C."/>
            <person name="Andreopoulos B."/>
            <person name="Pangilinan J."/>
            <person name="Lipzen A."/>
            <person name="Riley R."/>
            <person name="Ahrendt S."/>
            <person name="Ng V."/>
            <person name="Barry K."/>
            <person name="Daum C."/>
            <person name="Grigoriev I.V."/>
            <person name="Hilden K.S."/>
            <person name="Makela M.R."/>
            <person name="de Vries R.P."/>
        </authorList>
    </citation>
    <scope>NUCLEOTIDE SEQUENCE [LARGE SCALE GENOMIC DNA]</scope>
    <source>
        <strain evidence="2">OM18370.1</strain>
    </source>
</reference>
<dbReference type="PANTHER" id="PTHR45691:SF6">
    <property type="entry name" value="PROTEIN DIAPHANOUS"/>
    <property type="match status" value="1"/>
</dbReference>
<feature type="compositionally biased region" description="Polar residues" evidence="1">
    <location>
        <begin position="161"/>
        <end position="175"/>
    </location>
</feature>
<feature type="region of interest" description="Disordered" evidence="1">
    <location>
        <begin position="591"/>
        <end position="637"/>
    </location>
</feature>
<feature type="compositionally biased region" description="Polar residues" evidence="1">
    <location>
        <begin position="959"/>
        <end position="969"/>
    </location>
</feature>
<feature type="region of interest" description="Disordered" evidence="1">
    <location>
        <begin position="689"/>
        <end position="969"/>
    </location>
</feature>
<feature type="region of interest" description="Disordered" evidence="1">
    <location>
        <begin position="1078"/>
        <end position="1179"/>
    </location>
</feature>
<dbReference type="GO" id="GO:0005884">
    <property type="term" value="C:actin filament"/>
    <property type="evidence" value="ECO:0007669"/>
    <property type="project" value="TreeGrafter"/>
</dbReference>
<feature type="compositionally biased region" description="Polar residues" evidence="1">
    <location>
        <begin position="825"/>
        <end position="836"/>
    </location>
</feature>
<feature type="compositionally biased region" description="Polar residues" evidence="1">
    <location>
        <begin position="878"/>
        <end position="895"/>
    </location>
</feature>
<feature type="compositionally biased region" description="Basic and acidic residues" evidence="1">
    <location>
        <begin position="726"/>
        <end position="740"/>
    </location>
</feature>
<feature type="region of interest" description="Disordered" evidence="1">
    <location>
        <begin position="389"/>
        <end position="429"/>
    </location>
</feature>
<feature type="compositionally biased region" description="Pro residues" evidence="1">
    <location>
        <begin position="255"/>
        <end position="275"/>
    </location>
</feature>
<feature type="compositionally biased region" description="Pro residues" evidence="1">
    <location>
        <begin position="707"/>
        <end position="722"/>
    </location>
</feature>
<accession>A0A4Q9N666</accession>
<feature type="compositionally biased region" description="Pro residues" evidence="1">
    <location>
        <begin position="1012"/>
        <end position="1036"/>
    </location>
</feature>
<dbReference type="EMBL" id="ML143386">
    <property type="protein sequence ID" value="TBU35567.1"/>
    <property type="molecule type" value="Genomic_DNA"/>
</dbReference>
<feature type="compositionally biased region" description="Low complexity" evidence="1">
    <location>
        <begin position="934"/>
        <end position="946"/>
    </location>
</feature>
<evidence type="ECO:0000256" key="1">
    <source>
        <dbReference type="SAM" id="MobiDB-lite"/>
    </source>
</evidence>
<protein>
    <submittedName>
        <fullName evidence="2">Uncharacterized protein</fullName>
    </submittedName>
</protein>
<feature type="region of interest" description="Disordered" evidence="1">
    <location>
        <begin position="476"/>
        <end position="543"/>
    </location>
</feature>
<feature type="compositionally biased region" description="Basic and acidic residues" evidence="1">
    <location>
        <begin position="390"/>
        <end position="408"/>
    </location>
</feature>
<dbReference type="GO" id="GO:0030041">
    <property type="term" value="P:actin filament polymerization"/>
    <property type="evidence" value="ECO:0007669"/>
    <property type="project" value="TreeGrafter"/>
</dbReference>
<feature type="region of interest" description="Disordered" evidence="1">
    <location>
        <begin position="26"/>
        <end position="275"/>
    </location>
</feature>
<dbReference type="PANTHER" id="PTHR45691">
    <property type="entry name" value="PROTEIN DIAPHANOUS"/>
    <property type="match status" value="1"/>
</dbReference>
<dbReference type="Proteomes" id="UP000292957">
    <property type="component" value="Unassembled WGS sequence"/>
</dbReference>
<evidence type="ECO:0000313" key="2">
    <source>
        <dbReference type="EMBL" id="TBU35567.1"/>
    </source>
</evidence>
<feature type="compositionally biased region" description="Polar residues" evidence="1">
    <location>
        <begin position="756"/>
        <end position="789"/>
    </location>
</feature>
<dbReference type="OrthoDB" id="3237291at2759"/>